<protein>
    <recommendedName>
        <fullName evidence="3">DUF1367 family protein</fullName>
    </recommendedName>
</protein>
<sequence>MSKREKPVYGFVRKGNALVPAMEFDMAALDSIRNGELVKVEIKQFRNVSRHRAYWAMIQEVVDGYGLNYSADRLHEIIKLETGVVDLVRLPDGLKVQLPGSISFDKMSEAEFQAFFKKAEKWLAETYGYVREEVA</sequence>
<accession>A0A2S7IUI0</accession>
<dbReference type="EMBL" id="PTRC01000051">
    <property type="protein sequence ID" value="PQA71671.1"/>
    <property type="molecule type" value="Genomic_DNA"/>
</dbReference>
<comment type="caution">
    <text evidence="1">The sequence shown here is derived from an EMBL/GenBank/DDBJ whole genome shotgun (WGS) entry which is preliminary data.</text>
</comment>
<name>A0A2S7IUI0_9HYPH</name>
<dbReference type="RefSeq" id="WP_104757449.1">
    <property type="nucleotide sequence ID" value="NZ_PTRC01000051.1"/>
</dbReference>
<dbReference type="Proteomes" id="UP000238493">
    <property type="component" value="Unassembled WGS sequence"/>
</dbReference>
<evidence type="ECO:0000313" key="1">
    <source>
        <dbReference type="EMBL" id="PQA71671.1"/>
    </source>
</evidence>
<keyword evidence="2" id="KW-1185">Reference proteome</keyword>
<gene>
    <name evidence="1" type="ORF">C3731_20490</name>
</gene>
<proteinExistence type="predicted"/>
<evidence type="ECO:0000313" key="2">
    <source>
        <dbReference type="Proteomes" id="UP000238493"/>
    </source>
</evidence>
<dbReference type="OrthoDB" id="7563948at2"/>
<organism evidence="1 2">
    <name type="scientific">Brucella oryzae</name>
    <dbReference type="NCBI Taxonomy" id="335286"/>
    <lineage>
        <taxon>Bacteria</taxon>
        <taxon>Pseudomonadati</taxon>
        <taxon>Pseudomonadota</taxon>
        <taxon>Alphaproteobacteria</taxon>
        <taxon>Hyphomicrobiales</taxon>
        <taxon>Brucellaceae</taxon>
        <taxon>Brucella/Ochrobactrum group</taxon>
        <taxon>Brucella</taxon>
    </lineage>
</organism>
<evidence type="ECO:0008006" key="3">
    <source>
        <dbReference type="Google" id="ProtNLM"/>
    </source>
</evidence>
<dbReference type="AlphaFoldDB" id="A0A2S7IUI0"/>
<reference evidence="1 2" key="1">
    <citation type="submission" date="2018-02" db="EMBL/GenBank/DDBJ databases">
        <title>Draft genome sequence of Ochrobactrum oryzae found in Brazil.</title>
        <authorList>
            <person name="Cerdeira L."/>
            <person name="Andrade F."/>
            <person name="Zacariotto T."/>
            <person name="Barbosa B."/>
            <person name="Santos S."/>
            <person name="Cassetari V."/>
            <person name="Lincopan N."/>
        </authorList>
    </citation>
    <scope>NUCLEOTIDE SEQUENCE [LARGE SCALE GENOMIC DNA]</scope>
    <source>
        <strain evidence="1 2">OA447</strain>
    </source>
</reference>